<evidence type="ECO:0000313" key="6">
    <source>
        <dbReference type="Proteomes" id="UP000187412"/>
    </source>
</evidence>
<dbReference type="Pfam" id="PF13791">
    <property type="entry name" value="Sigma_reg_C"/>
    <property type="match status" value="1"/>
</dbReference>
<feature type="compositionally biased region" description="Basic and acidic residues" evidence="1">
    <location>
        <begin position="1"/>
        <end position="13"/>
    </location>
</feature>
<dbReference type="EMBL" id="MPTB01000029">
    <property type="protein sequence ID" value="OMD44913.1"/>
    <property type="molecule type" value="Genomic_DNA"/>
</dbReference>
<dbReference type="InterPro" id="IPR025672">
    <property type="entry name" value="Sigma_reg_C_dom"/>
</dbReference>
<keyword evidence="6" id="KW-1185">Reference proteome</keyword>
<proteinExistence type="predicted"/>
<accession>A0ABX3H6S3</accession>
<feature type="region of interest" description="Disordered" evidence="1">
    <location>
        <begin position="1"/>
        <end position="25"/>
    </location>
</feature>
<feature type="transmembrane region" description="Helical" evidence="2">
    <location>
        <begin position="90"/>
        <end position="115"/>
    </location>
</feature>
<dbReference type="Proteomes" id="UP000187412">
    <property type="component" value="Unassembled WGS sequence"/>
</dbReference>
<sequence>MSEEFKEKLRKYSEGTLPEEERTELEQELEKLEAYQVYVDELMEREDHLSEHQEVDLSNGKSKGKGKSKRKSASAREKGIIRRGKWRARIANTFTVLAAFLAFWTISGIITAVFYSTGGRGETYSDVVSSAVAVSRPNTIVHLSSNAKFFFRMEMSGKLLKQIGGETVDVGSYSTPFLLGLGGVGKFSWTDERSGGNYYFQYPETAKNSGSLRSDGVEWRMLEKLHEGTVAEAYLSLDRLYTTDELLKKLEPLNLLPVWFAADAGQFSRERFAGTPLGFPYTPLWHADDMKVTKISEEKSGWFSKVTSSSSVSPAVESYGDGALREENFMDTLRLMQQHKKISNNVAPFIDLDESISYLGEHGVKLYGVVVTGPVKELLKLREDTWISNIRIGEVRLWNWRE</sequence>
<gene>
    <name evidence="5" type="ORF">BSK56_21490</name>
</gene>
<protein>
    <recommendedName>
        <fullName evidence="7">Sigma factor regulator C-terminal domain-containing protein</fullName>
    </recommendedName>
</protein>
<comment type="caution">
    <text evidence="5">The sequence shown here is derived from an EMBL/GenBank/DDBJ whole genome shotgun (WGS) entry which is preliminary data.</text>
</comment>
<feature type="domain" description="Sigma factor regulator N-terminal" evidence="4">
    <location>
        <begin position="79"/>
        <end position="168"/>
    </location>
</feature>
<name>A0ABX3H6S3_PAEBO</name>
<dbReference type="InterPro" id="IPR029101">
    <property type="entry name" value="Sigma_reg_N"/>
</dbReference>
<feature type="region of interest" description="Disordered" evidence="1">
    <location>
        <begin position="48"/>
        <end position="78"/>
    </location>
</feature>
<evidence type="ECO:0000256" key="1">
    <source>
        <dbReference type="SAM" id="MobiDB-lite"/>
    </source>
</evidence>
<feature type="compositionally biased region" description="Basic residues" evidence="1">
    <location>
        <begin position="62"/>
        <end position="73"/>
    </location>
</feature>
<organism evidence="5 6">
    <name type="scientific">Paenibacillus borealis</name>
    <dbReference type="NCBI Taxonomy" id="160799"/>
    <lineage>
        <taxon>Bacteria</taxon>
        <taxon>Bacillati</taxon>
        <taxon>Bacillota</taxon>
        <taxon>Bacilli</taxon>
        <taxon>Bacillales</taxon>
        <taxon>Paenibacillaceae</taxon>
        <taxon>Paenibacillus</taxon>
    </lineage>
</organism>
<evidence type="ECO:0000259" key="3">
    <source>
        <dbReference type="Pfam" id="PF13791"/>
    </source>
</evidence>
<evidence type="ECO:0000259" key="4">
    <source>
        <dbReference type="Pfam" id="PF13800"/>
    </source>
</evidence>
<dbReference type="RefSeq" id="WP_076112665.1">
    <property type="nucleotide sequence ID" value="NZ_MPTB01000029.1"/>
</dbReference>
<evidence type="ECO:0000313" key="5">
    <source>
        <dbReference type="EMBL" id="OMD44913.1"/>
    </source>
</evidence>
<feature type="domain" description="Sigma factor regulator C-terminal" evidence="3">
    <location>
        <begin position="222"/>
        <end position="394"/>
    </location>
</feature>
<keyword evidence="2" id="KW-0812">Transmembrane</keyword>
<evidence type="ECO:0008006" key="7">
    <source>
        <dbReference type="Google" id="ProtNLM"/>
    </source>
</evidence>
<keyword evidence="2" id="KW-1133">Transmembrane helix</keyword>
<dbReference type="Pfam" id="PF13800">
    <property type="entry name" value="Sigma_reg_N"/>
    <property type="match status" value="1"/>
</dbReference>
<evidence type="ECO:0000256" key="2">
    <source>
        <dbReference type="SAM" id="Phobius"/>
    </source>
</evidence>
<reference evidence="5 6" key="1">
    <citation type="submission" date="2016-10" db="EMBL/GenBank/DDBJ databases">
        <title>Paenibacillus species isolates.</title>
        <authorList>
            <person name="Beno S.M."/>
        </authorList>
    </citation>
    <scope>NUCLEOTIDE SEQUENCE [LARGE SCALE GENOMIC DNA]</scope>
    <source>
        <strain evidence="5 6">FSL H7-0744</strain>
    </source>
</reference>
<keyword evidence="2" id="KW-0472">Membrane</keyword>